<protein>
    <submittedName>
        <fullName evidence="1">Uncharacterized protein</fullName>
    </submittedName>
</protein>
<organism evidence="1 2">
    <name type="scientific">Synaphobranchus kaupii</name>
    <name type="common">Kaup's arrowtooth eel</name>
    <dbReference type="NCBI Taxonomy" id="118154"/>
    <lineage>
        <taxon>Eukaryota</taxon>
        <taxon>Metazoa</taxon>
        <taxon>Chordata</taxon>
        <taxon>Craniata</taxon>
        <taxon>Vertebrata</taxon>
        <taxon>Euteleostomi</taxon>
        <taxon>Actinopterygii</taxon>
        <taxon>Neopterygii</taxon>
        <taxon>Teleostei</taxon>
        <taxon>Anguilliformes</taxon>
        <taxon>Synaphobranchidae</taxon>
        <taxon>Synaphobranchus</taxon>
    </lineage>
</organism>
<keyword evidence="2" id="KW-1185">Reference proteome</keyword>
<sequence>MNGHFSSVSQSWKQWVREQLLVPNGGRARIATDEGSEGVTPPAVRVFASALRSVGERQVLPGLEWAGRLQWSLPVEQGIKVVSTTAMKLTRKED</sequence>
<dbReference type="EMBL" id="JAINUF010000005">
    <property type="protein sequence ID" value="KAJ8361243.1"/>
    <property type="molecule type" value="Genomic_DNA"/>
</dbReference>
<dbReference type="Proteomes" id="UP001152622">
    <property type="component" value="Chromosome 5"/>
</dbReference>
<gene>
    <name evidence="1" type="ORF">SKAU_G00177680</name>
</gene>
<name>A0A9Q1FM03_SYNKA</name>
<evidence type="ECO:0000313" key="1">
    <source>
        <dbReference type="EMBL" id="KAJ8361243.1"/>
    </source>
</evidence>
<proteinExistence type="predicted"/>
<accession>A0A9Q1FM03</accession>
<comment type="caution">
    <text evidence="1">The sequence shown here is derived from an EMBL/GenBank/DDBJ whole genome shotgun (WGS) entry which is preliminary data.</text>
</comment>
<dbReference type="AlphaFoldDB" id="A0A9Q1FM03"/>
<reference evidence="1" key="1">
    <citation type="journal article" date="2023" name="Science">
        <title>Genome structures resolve the early diversification of teleost fishes.</title>
        <authorList>
            <person name="Parey E."/>
            <person name="Louis A."/>
            <person name="Montfort J."/>
            <person name="Bouchez O."/>
            <person name="Roques C."/>
            <person name="Iampietro C."/>
            <person name="Lluch J."/>
            <person name="Castinel A."/>
            <person name="Donnadieu C."/>
            <person name="Desvignes T."/>
            <person name="Floi Bucao C."/>
            <person name="Jouanno E."/>
            <person name="Wen M."/>
            <person name="Mejri S."/>
            <person name="Dirks R."/>
            <person name="Jansen H."/>
            <person name="Henkel C."/>
            <person name="Chen W.J."/>
            <person name="Zahm M."/>
            <person name="Cabau C."/>
            <person name="Klopp C."/>
            <person name="Thompson A.W."/>
            <person name="Robinson-Rechavi M."/>
            <person name="Braasch I."/>
            <person name="Lecointre G."/>
            <person name="Bobe J."/>
            <person name="Postlethwait J.H."/>
            <person name="Berthelot C."/>
            <person name="Roest Crollius H."/>
            <person name="Guiguen Y."/>
        </authorList>
    </citation>
    <scope>NUCLEOTIDE SEQUENCE</scope>
    <source>
        <strain evidence="1">WJC10195</strain>
    </source>
</reference>
<evidence type="ECO:0000313" key="2">
    <source>
        <dbReference type="Proteomes" id="UP001152622"/>
    </source>
</evidence>